<evidence type="ECO:0000256" key="1">
    <source>
        <dbReference type="SAM" id="MobiDB-lite"/>
    </source>
</evidence>
<evidence type="ECO:0000313" key="4">
    <source>
        <dbReference type="Proteomes" id="UP000245048"/>
    </source>
</evidence>
<keyword evidence="2" id="KW-0812">Transmembrane</keyword>
<feature type="compositionally biased region" description="Low complexity" evidence="1">
    <location>
        <begin position="18"/>
        <end position="33"/>
    </location>
</feature>
<sequence length="367" mass="39526">MSNEIPRAPTGAPDSSPHRTAAPSPAPAAGISAPHPPPPRDGGTDPSERRAARRFLLTVLALILAGAGVLAGGHMALARIGRLPDPPLTATWCIDEKLAALRDVALEDRVLLALGSSATWRNLDMPLIARQLGDERVYNAAPCYLHIDQTAFLAGFLLDRAPQVRTVMVVLAPRDFESCPAEATAFFDTALGDAYLSGLVPSWLPYVTGFRPLYLVRAAAGAVDGAPLSPEAVAEDGLGSSILRNPHSWRPAPAFDEACYAGLAELERVVASHGARLVLATLPVMPEWRDSFDPDGRLIETWMRRMRETLRQPDTLLVDGRGLRWTDEHFADPVHLRYPHHTAFTALILRAMAASPHQGARAPQAGS</sequence>
<feature type="transmembrane region" description="Helical" evidence="2">
    <location>
        <begin position="55"/>
        <end position="77"/>
    </location>
</feature>
<dbReference type="Proteomes" id="UP000245048">
    <property type="component" value="Unassembled WGS sequence"/>
</dbReference>
<feature type="region of interest" description="Disordered" evidence="1">
    <location>
        <begin position="1"/>
        <end position="48"/>
    </location>
</feature>
<dbReference type="EMBL" id="PDOA01000014">
    <property type="protein sequence ID" value="PWC27474.1"/>
    <property type="molecule type" value="Genomic_DNA"/>
</dbReference>
<reference evidence="4" key="1">
    <citation type="submission" date="2017-10" db="EMBL/GenBank/DDBJ databases">
        <authorList>
            <person name="Toshchakov S.V."/>
            <person name="Goeva M.A."/>
        </authorList>
    </citation>
    <scope>NUCLEOTIDE SEQUENCE [LARGE SCALE GENOMIC DNA]</scope>
    <source>
        <strain evidence="4">JR1/69-1-13</strain>
    </source>
</reference>
<keyword evidence="2" id="KW-0472">Membrane</keyword>
<keyword evidence="4" id="KW-1185">Reference proteome</keyword>
<dbReference type="RefSeq" id="WP_109518292.1">
    <property type="nucleotide sequence ID" value="NZ_PDOA01000014.1"/>
</dbReference>
<evidence type="ECO:0000313" key="3">
    <source>
        <dbReference type="EMBL" id="PWC27474.1"/>
    </source>
</evidence>
<keyword evidence="2" id="KW-1133">Transmembrane helix</keyword>
<protein>
    <submittedName>
        <fullName evidence="3">Uncharacterized protein</fullName>
    </submittedName>
</protein>
<comment type="caution">
    <text evidence="3">The sequence shown here is derived from an EMBL/GenBank/DDBJ whole genome shotgun (WGS) entry which is preliminary data.</text>
</comment>
<evidence type="ECO:0000256" key="2">
    <source>
        <dbReference type="SAM" id="Phobius"/>
    </source>
</evidence>
<dbReference type="AlphaFoldDB" id="A0A2U1V0P9"/>
<organism evidence="3 4">
    <name type="scientific">Teichococcus aestuarii</name>
    <dbReference type="NCBI Taxonomy" id="568898"/>
    <lineage>
        <taxon>Bacteria</taxon>
        <taxon>Pseudomonadati</taxon>
        <taxon>Pseudomonadota</taxon>
        <taxon>Alphaproteobacteria</taxon>
        <taxon>Acetobacterales</taxon>
        <taxon>Roseomonadaceae</taxon>
        <taxon>Roseomonas</taxon>
    </lineage>
</organism>
<proteinExistence type="predicted"/>
<gene>
    <name evidence="3" type="ORF">CR165_17785</name>
</gene>
<dbReference type="OrthoDB" id="8259886at2"/>
<accession>A0A2U1V0P9</accession>
<name>A0A2U1V0P9_9PROT</name>